<dbReference type="GO" id="GO:0051603">
    <property type="term" value="P:proteolysis involved in protein catabolic process"/>
    <property type="evidence" value="ECO:0007669"/>
    <property type="project" value="TreeGrafter"/>
</dbReference>
<dbReference type="PANTHER" id="PTHR22726:SF1">
    <property type="entry name" value="METALLOENDOPEPTIDASE OMA1, MITOCHONDRIAL"/>
    <property type="match status" value="1"/>
</dbReference>
<feature type="domain" description="Peptidase M48" evidence="7">
    <location>
        <begin position="64"/>
        <end position="257"/>
    </location>
</feature>
<dbReference type="Gene3D" id="3.30.2010.10">
    <property type="entry name" value="Metalloproteases ('zincins'), catalytic domain"/>
    <property type="match status" value="1"/>
</dbReference>
<evidence type="ECO:0000256" key="6">
    <source>
        <dbReference type="RuleBase" id="RU003983"/>
    </source>
</evidence>
<reference evidence="8" key="2">
    <citation type="journal article" date="2021" name="PeerJ">
        <title>Extensive microbial diversity within the chicken gut microbiome revealed by metagenomics and culture.</title>
        <authorList>
            <person name="Gilroy R."/>
            <person name="Ravi A."/>
            <person name="Getino M."/>
            <person name="Pursley I."/>
            <person name="Horton D.L."/>
            <person name="Alikhan N.F."/>
            <person name="Baker D."/>
            <person name="Gharbi K."/>
            <person name="Hall N."/>
            <person name="Watson M."/>
            <person name="Adriaenssens E.M."/>
            <person name="Foster-Nyarko E."/>
            <person name="Jarju S."/>
            <person name="Secka A."/>
            <person name="Antonio M."/>
            <person name="Oren A."/>
            <person name="Chaudhuri R.R."/>
            <person name="La Ragione R."/>
            <person name="Hildebrand F."/>
            <person name="Pallen M.J."/>
        </authorList>
    </citation>
    <scope>NUCLEOTIDE SEQUENCE</scope>
    <source>
        <strain evidence="8">CHK158-818</strain>
    </source>
</reference>
<comment type="cofactor">
    <cofactor evidence="6">
        <name>Zn(2+)</name>
        <dbReference type="ChEBI" id="CHEBI:29105"/>
    </cofactor>
    <text evidence="6">Binds 1 zinc ion per subunit.</text>
</comment>
<keyword evidence="1 6" id="KW-0645">Protease</keyword>
<reference evidence="8" key="1">
    <citation type="submission" date="2020-10" db="EMBL/GenBank/DDBJ databases">
        <authorList>
            <person name="Gilroy R."/>
        </authorList>
    </citation>
    <scope>NUCLEOTIDE SEQUENCE</scope>
    <source>
        <strain evidence="8">CHK158-818</strain>
    </source>
</reference>
<dbReference type="AlphaFoldDB" id="A0A9D1M723"/>
<evidence type="ECO:0000313" key="8">
    <source>
        <dbReference type="EMBL" id="HIU54851.1"/>
    </source>
</evidence>
<protein>
    <submittedName>
        <fullName evidence="8">M48 family metallopeptidase</fullName>
    </submittedName>
</protein>
<evidence type="ECO:0000256" key="1">
    <source>
        <dbReference type="ARBA" id="ARBA00022670"/>
    </source>
</evidence>
<dbReference type="Proteomes" id="UP000824112">
    <property type="component" value="Unassembled WGS sequence"/>
</dbReference>
<dbReference type="GO" id="GO:0046872">
    <property type="term" value="F:metal ion binding"/>
    <property type="evidence" value="ECO:0007669"/>
    <property type="project" value="UniProtKB-KW"/>
</dbReference>
<dbReference type="PROSITE" id="PS51257">
    <property type="entry name" value="PROKAR_LIPOPROTEIN"/>
    <property type="match status" value="1"/>
</dbReference>
<evidence type="ECO:0000256" key="2">
    <source>
        <dbReference type="ARBA" id="ARBA00022723"/>
    </source>
</evidence>
<evidence type="ECO:0000256" key="3">
    <source>
        <dbReference type="ARBA" id="ARBA00022801"/>
    </source>
</evidence>
<keyword evidence="4 6" id="KW-0862">Zinc</keyword>
<comment type="similarity">
    <text evidence="6">Belongs to the peptidase M48 family.</text>
</comment>
<comment type="caution">
    <text evidence="8">The sequence shown here is derived from an EMBL/GenBank/DDBJ whole genome shotgun (WGS) entry which is preliminary data.</text>
</comment>
<sequence length="266" mass="29122">MMNLKNILLICLMGLLTACGVVPITGRKQLNLVSDQEVLSLSNQSFMDYMETAQISSNASKREQVERVGSRMAQAVESYLRDNGMESAVNQMQWEFVLVTDPTPNAFALPGGKVVVNEGILPYTQTDDGLAVVIGHEIAHAVAKHSNERLSQQILLQYGGTALDLLMQNKTEASRQLAASVYGLGAQVGVMLPFSRQQEYEADRLGLIFMALAGYDVYVAPTFWTNMSALASGNGETPEFMSTHPSDANRIKQINATIPEALKYKK</sequence>
<evidence type="ECO:0000259" key="7">
    <source>
        <dbReference type="Pfam" id="PF01435"/>
    </source>
</evidence>
<gene>
    <name evidence="8" type="ORF">IAB03_03470</name>
</gene>
<organism evidence="8 9">
    <name type="scientific">Candidatus Gallibacteroides avistercoris</name>
    <dbReference type="NCBI Taxonomy" id="2840833"/>
    <lineage>
        <taxon>Bacteria</taxon>
        <taxon>Pseudomonadati</taxon>
        <taxon>Bacteroidota</taxon>
        <taxon>Bacteroidia</taxon>
        <taxon>Bacteroidales</taxon>
        <taxon>Bacteroidaceae</taxon>
        <taxon>Bacteroidaceae incertae sedis</taxon>
        <taxon>Candidatus Gallibacteroides</taxon>
    </lineage>
</organism>
<dbReference type="EMBL" id="DVNA01000080">
    <property type="protein sequence ID" value="HIU54851.1"/>
    <property type="molecule type" value="Genomic_DNA"/>
</dbReference>
<evidence type="ECO:0000256" key="4">
    <source>
        <dbReference type="ARBA" id="ARBA00022833"/>
    </source>
</evidence>
<dbReference type="CDD" id="cd07331">
    <property type="entry name" value="M48C_Oma1_like"/>
    <property type="match status" value="1"/>
</dbReference>
<dbReference type="PANTHER" id="PTHR22726">
    <property type="entry name" value="METALLOENDOPEPTIDASE OMA1"/>
    <property type="match status" value="1"/>
</dbReference>
<evidence type="ECO:0000313" key="9">
    <source>
        <dbReference type="Proteomes" id="UP000824112"/>
    </source>
</evidence>
<dbReference type="GO" id="GO:0016020">
    <property type="term" value="C:membrane"/>
    <property type="evidence" value="ECO:0007669"/>
    <property type="project" value="TreeGrafter"/>
</dbReference>
<keyword evidence="3 6" id="KW-0378">Hydrolase</keyword>
<name>A0A9D1M723_9BACT</name>
<keyword evidence="5 6" id="KW-0482">Metalloprotease</keyword>
<accession>A0A9D1M723</accession>
<keyword evidence="2" id="KW-0479">Metal-binding</keyword>
<dbReference type="GO" id="GO:0004222">
    <property type="term" value="F:metalloendopeptidase activity"/>
    <property type="evidence" value="ECO:0007669"/>
    <property type="project" value="InterPro"/>
</dbReference>
<evidence type="ECO:0000256" key="5">
    <source>
        <dbReference type="ARBA" id="ARBA00023049"/>
    </source>
</evidence>
<proteinExistence type="inferred from homology"/>
<dbReference type="InterPro" id="IPR051156">
    <property type="entry name" value="Mito/Outer_Membr_Metalloprot"/>
</dbReference>
<dbReference type="InterPro" id="IPR001915">
    <property type="entry name" value="Peptidase_M48"/>
</dbReference>
<dbReference type="Pfam" id="PF01435">
    <property type="entry name" value="Peptidase_M48"/>
    <property type="match status" value="1"/>
</dbReference>